<keyword evidence="4" id="KW-0675">Receptor</keyword>
<dbReference type="OMA" id="NGINGLW"/>
<dbReference type="PANTHER" id="PTHR22991">
    <property type="entry name" value="PROTEIN CBG13490"/>
    <property type="match status" value="1"/>
</dbReference>
<keyword evidence="2" id="KW-0732">Signal</keyword>
<dbReference type="OrthoDB" id="7357196at2759"/>
<dbReference type="SMART" id="SM00034">
    <property type="entry name" value="CLECT"/>
    <property type="match status" value="1"/>
</dbReference>
<organism evidence="4">
    <name type="scientific">Drosophila rhopaloa</name>
    <name type="common">Fruit fly</name>
    <dbReference type="NCBI Taxonomy" id="1041015"/>
    <lineage>
        <taxon>Eukaryota</taxon>
        <taxon>Metazoa</taxon>
        <taxon>Ecdysozoa</taxon>
        <taxon>Arthropoda</taxon>
        <taxon>Hexapoda</taxon>
        <taxon>Insecta</taxon>
        <taxon>Pterygota</taxon>
        <taxon>Neoptera</taxon>
        <taxon>Endopterygota</taxon>
        <taxon>Diptera</taxon>
        <taxon>Brachycera</taxon>
        <taxon>Muscomorpha</taxon>
        <taxon>Ephydroidea</taxon>
        <taxon>Drosophilidae</taxon>
        <taxon>Drosophila</taxon>
        <taxon>Sophophora</taxon>
    </lineage>
</organism>
<feature type="signal peptide" evidence="2">
    <location>
        <begin position="1"/>
        <end position="16"/>
    </location>
</feature>
<evidence type="ECO:0000256" key="2">
    <source>
        <dbReference type="SAM" id="SignalP"/>
    </source>
</evidence>
<dbReference type="SUPFAM" id="SSF56436">
    <property type="entry name" value="C-type lectin-like"/>
    <property type="match status" value="1"/>
</dbReference>
<dbReference type="PROSITE" id="PS50041">
    <property type="entry name" value="C_TYPE_LECTIN_2"/>
    <property type="match status" value="1"/>
</dbReference>
<feature type="chain" id="PRO_5027849436" evidence="2">
    <location>
        <begin position="17"/>
        <end position="183"/>
    </location>
</feature>
<dbReference type="CDD" id="cd00037">
    <property type="entry name" value="CLECT"/>
    <property type="match status" value="1"/>
</dbReference>
<dbReference type="InterPro" id="IPR016187">
    <property type="entry name" value="CTDL_fold"/>
</dbReference>
<name>A0A6P4FJY4_DRORH</name>
<reference evidence="4" key="1">
    <citation type="submission" date="2025-08" db="UniProtKB">
        <authorList>
            <consortium name="RefSeq"/>
        </authorList>
    </citation>
    <scope>IDENTIFICATION</scope>
</reference>
<dbReference type="RefSeq" id="XP_016989694.1">
    <property type="nucleotide sequence ID" value="XM_017134205.1"/>
</dbReference>
<dbReference type="PANTHER" id="PTHR22991:SF44">
    <property type="entry name" value="C-TYPE LECTIN-RELATED"/>
    <property type="match status" value="1"/>
</dbReference>
<dbReference type="InterPro" id="IPR050976">
    <property type="entry name" value="Snaclec"/>
</dbReference>
<feature type="domain" description="C-type lectin" evidence="3">
    <location>
        <begin position="62"/>
        <end position="172"/>
    </location>
</feature>
<evidence type="ECO:0000256" key="1">
    <source>
        <dbReference type="ARBA" id="ARBA00023157"/>
    </source>
</evidence>
<dbReference type="PROSITE" id="PS00615">
    <property type="entry name" value="C_TYPE_LECTIN_1"/>
    <property type="match status" value="1"/>
</dbReference>
<dbReference type="RefSeq" id="XP_016989694.2">
    <property type="nucleotide sequence ID" value="XM_017134205.2"/>
</dbReference>
<protein>
    <submittedName>
        <fullName evidence="4">Macrophage mannose receptor 1</fullName>
    </submittedName>
</protein>
<proteinExistence type="predicted"/>
<dbReference type="AlphaFoldDB" id="A0A6P4FJY4"/>
<sequence length="183" mass="20733">MRSLFLISFLFGLAWAHPELELSPTSPAPGNETADEADDVAVFSPFSQSDERFGFGGFAKVNWFQAQATCAAAGYTLVSITSEQEQQRLRNFLYTVARRQQDLVSDPLWTSGTNLASRNNWVWFSKGRTINYRNFQNGLPGDGSYDDCLGINGVTGYWVNEDCKHEQHYFVCERRCQFDDDVN</sequence>
<dbReference type="GeneID" id="108051917"/>
<dbReference type="Pfam" id="PF00059">
    <property type="entry name" value="Lectin_C"/>
    <property type="match status" value="1"/>
</dbReference>
<dbReference type="InterPro" id="IPR018378">
    <property type="entry name" value="C-type_lectin_CS"/>
</dbReference>
<evidence type="ECO:0000313" key="4">
    <source>
        <dbReference type="RefSeq" id="XP_016989694.1"/>
    </source>
</evidence>
<gene>
    <name evidence="4" type="primary">LOC108051917</name>
</gene>
<dbReference type="InterPro" id="IPR016186">
    <property type="entry name" value="C-type_lectin-like/link_sf"/>
</dbReference>
<accession>A0A6P4FJY4</accession>
<dbReference type="InterPro" id="IPR001304">
    <property type="entry name" value="C-type_lectin-like"/>
</dbReference>
<keyword evidence="1" id="KW-1015">Disulfide bond</keyword>
<dbReference type="Gene3D" id="3.10.100.10">
    <property type="entry name" value="Mannose-Binding Protein A, subunit A"/>
    <property type="match status" value="1"/>
</dbReference>
<evidence type="ECO:0000259" key="3">
    <source>
        <dbReference type="PROSITE" id="PS50041"/>
    </source>
</evidence>